<gene>
    <name evidence="9" type="ORF">FC27_GL002276</name>
</gene>
<evidence type="ECO:0000313" key="10">
    <source>
        <dbReference type="Proteomes" id="UP000051647"/>
    </source>
</evidence>
<keyword evidence="10" id="KW-1185">Reference proteome</keyword>
<dbReference type="Gene3D" id="1.20.58.220">
    <property type="entry name" value="Phosphate transport system protein phou homolog 2, domain 2"/>
    <property type="match status" value="1"/>
</dbReference>
<dbReference type="OrthoDB" id="9814256at2"/>
<dbReference type="RefSeq" id="WP_010624687.1">
    <property type="nucleotide sequence ID" value="NZ_AZFA01000009.1"/>
</dbReference>
<evidence type="ECO:0000256" key="7">
    <source>
        <dbReference type="PIRNR" id="PIRNR003107"/>
    </source>
</evidence>
<feature type="domain" description="PhoU" evidence="8">
    <location>
        <begin position="120"/>
        <end position="205"/>
    </location>
</feature>
<dbReference type="SUPFAM" id="SSF109755">
    <property type="entry name" value="PhoU-like"/>
    <property type="match status" value="1"/>
</dbReference>
<dbReference type="STRING" id="1423815.FC27_GL002276"/>
<comment type="subcellular location">
    <subcellularLocation>
        <location evidence="1 7">Cytoplasm</location>
    </subcellularLocation>
</comment>
<dbReference type="Proteomes" id="UP000051647">
    <property type="component" value="Unassembled WGS sequence"/>
</dbReference>
<protein>
    <recommendedName>
        <fullName evidence="7">Phosphate-specific transport system accessory protein PhoU</fullName>
    </recommendedName>
</protein>
<dbReference type="PATRIC" id="fig|1423815.3.peg.2334"/>
<evidence type="ECO:0000256" key="6">
    <source>
        <dbReference type="ARBA" id="ARBA00022592"/>
    </source>
</evidence>
<dbReference type="EMBL" id="AZFA01000009">
    <property type="protein sequence ID" value="KRL66950.1"/>
    <property type="molecule type" value="Genomic_DNA"/>
</dbReference>
<evidence type="ECO:0000256" key="5">
    <source>
        <dbReference type="ARBA" id="ARBA00022490"/>
    </source>
</evidence>
<sequence>MRELFSKELNQLHDQFMQMGINTSKQIYQATRAFTLHDNKLAKEVIENDQNTNGEEIRLEKEAFDFIALQQPVATDLRIIMVILKASSDLERIGDHAVSIAEETIRGEMDQRLPIVEKNIADMTAQIRTMLEQGLDSYIRNDENDARAVAKEDLIVDRQYDLTRSLVTNSIQMGSMTANMGSSYLMVDRMLERIGDHIVNLAEWTVYSSSGKMVELNEGKRNSEVLAKLAEDEQEKNNG</sequence>
<dbReference type="GO" id="GO:0030643">
    <property type="term" value="P:intracellular phosphate ion homeostasis"/>
    <property type="evidence" value="ECO:0007669"/>
    <property type="project" value="InterPro"/>
</dbReference>
<keyword evidence="5 7" id="KW-0963">Cytoplasm</keyword>
<evidence type="ECO:0000256" key="3">
    <source>
        <dbReference type="ARBA" id="ARBA00011738"/>
    </source>
</evidence>
<evidence type="ECO:0000256" key="1">
    <source>
        <dbReference type="ARBA" id="ARBA00004496"/>
    </source>
</evidence>
<keyword evidence="6 7" id="KW-0592">Phosphate transport</keyword>
<dbReference type="PIRSF" id="PIRSF003107">
    <property type="entry name" value="PhoU"/>
    <property type="match status" value="1"/>
</dbReference>
<proteinExistence type="inferred from homology"/>
<feature type="domain" description="PhoU" evidence="8">
    <location>
        <begin position="17"/>
        <end position="103"/>
    </location>
</feature>
<comment type="function">
    <text evidence="7">Plays a role in the regulation of phosphate uptake.</text>
</comment>
<evidence type="ECO:0000256" key="2">
    <source>
        <dbReference type="ARBA" id="ARBA00008107"/>
    </source>
</evidence>
<dbReference type="NCBIfam" id="TIGR02135">
    <property type="entry name" value="phoU_full"/>
    <property type="match status" value="1"/>
</dbReference>
<dbReference type="PANTHER" id="PTHR42930">
    <property type="entry name" value="PHOSPHATE-SPECIFIC TRANSPORT SYSTEM ACCESSORY PROTEIN PHOU"/>
    <property type="match status" value="1"/>
</dbReference>
<dbReference type="Pfam" id="PF01895">
    <property type="entry name" value="PhoU"/>
    <property type="match status" value="2"/>
</dbReference>
<dbReference type="PANTHER" id="PTHR42930:SF3">
    <property type="entry name" value="PHOSPHATE-SPECIFIC TRANSPORT SYSTEM ACCESSORY PROTEIN PHOU"/>
    <property type="match status" value="1"/>
</dbReference>
<dbReference type="GO" id="GO:0005737">
    <property type="term" value="C:cytoplasm"/>
    <property type="evidence" value="ECO:0007669"/>
    <property type="project" value="UniProtKB-SubCell"/>
</dbReference>
<accession>A0A0R1SBM3</accession>
<organism evidence="9 10">
    <name type="scientific">Companilactobacillus versmoldensis DSM 14857 = KCTC 3814</name>
    <dbReference type="NCBI Taxonomy" id="1423815"/>
    <lineage>
        <taxon>Bacteria</taxon>
        <taxon>Bacillati</taxon>
        <taxon>Bacillota</taxon>
        <taxon>Bacilli</taxon>
        <taxon>Lactobacillales</taxon>
        <taxon>Lactobacillaceae</taxon>
        <taxon>Companilactobacillus</taxon>
    </lineage>
</organism>
<keyword evidence="4 7" id="KW-0813">Transport</keyword>
<reference evidence="9 10" key="1">
    <citation type="journal article" date="2015" name="Genome Announc.">
        <title>Expanding the biotechnology potential of lactobacilli through comparative genomics of 213 strains and associated genera.</title>
        <authorList>
            <person name="Sun Z."/>
            <person name="Harris H.M."/>
            <person name="McCann A."/>
            <person name="Guo C."/>
            <person name="Argimon S."/>
            <person name="Zhang W."/>
            <person name="Yang X."/>
            <person name="Jeffery I.B."/>
            <person name="Cooney J.C."/>
            <person name="Kagawa T.F."/>
            <person name="Liu W."/>
            <person name="Song Y."/>
            <person name="Salvetti E."/>
            <person name="Wrobel A."/>
            <person name="Rasinkangas P."/>
            <person name="Parkhill J."/>
            <person name="Rea M.C."/>
            <person name="O'Sullivan O."/>
            <person name="Ritari J."/>
            <person name="Douillard F.P."/>
            <person name="Paul Ross R."/>
            <person name="Yang R."/>
            <person name="Briner A.E."/>
            <person name="Felis G.E."/>
            <person name="de Vos W.M."/>
            <person name="Barrangou R."/>
            <person name="Klaenhammer T.R."/>
            <person name="Caufield P.W."/>
            <person name="Cui Y."/>
            <person name="Zhang H."/>
            <person name="O'Toole P.W."/>
        </authorList>
    </citation>
    <scope>NUCLEOTIDE SEQUENCE [LARGE SCALE GENOMIC DNA]</scope>
    <source>
        <strain evidence="9 10">DSM 14857</strain>
    </source>
</reference>
<dbReference type="InterPro" id="IPR038078">
    <property type="entry name" value="PhoU-like_sf"/>
</dbReference>
<comment type="similarity">
    <text evidence="2 7">Belongs to the PhoU family.</text>
</comment>
<dbReference type="AlphaFoldDB" id="A0A0R1SBM3"/>
<dbReference type="InterPro" id="IPR026022">
    <property type="entry name" value="PhoU_dom"/>
</dbReference>
<dbReference type="GO" id="GO:0045936">
    <property type="term" value="P:negative regulation of phosphate metabolic process"/>
    <property type="evidence" value="ECO:0007669"/>
    <property type="project" value="InterPro"/>
</dbReference>
<evidence type="ECO:0000256" key="4">
    <source>
        <dbReference type="ARBA" id="ARBA00022448"/>
    </source>
</evidence>
<evidence type="ECO:0000259" key="8">
    <source>
        <dbReference type="Pfam" id="PF01895"/>
    </source>
</evidence>
<dbReference type="InterPro" id="IPR028366">
    <property type="entry name" value="PhoU"/>
</dbReference>
<name>A0A0R1SBM3_9LACO</name>
<comment type="subunit">
    <text evidence="3 7">Homodimer.</text>
</comment>
<dbReference type="eggNOG" id="COG0704">
    <property type="taxonomic scope" value="Bacteria"/>
</dbReference>
<dbReference type="FunFam" id="1.20.58.220:FF:000004">
    <property type="entry name" value="Phosphate-specific transport system accessory protein PhoU"/>
    <property type="match status" value="1"/>
</dbReference>
<evidence type="ECO:0000313" key="9">
    <source>
        <dbReference type="EMBL" id="KRL66950.1"/>
    </source>
</evidence>
<comment type="caution">
    <text evidence="9">The sequence shown here is derived from an EMBL/GenBank/DDBJ whole genome shotgun (WGS) entry which is preliminary data.</text>
</comment>
<dbReference type="GO" id="GO:0006817">
    <property type="term" value="P:phosphate ion transport"/>
    <property type="evidence" value="ECO:0007669"/>
    <property type="project" value="UniProtKB-KW"/>
</dbReference>